<keyword evidence="3" id="KW-1185">Reference proteome</keyword>
<comment type="caution">
    <text evidence="2">The sequence shown here is derived from an EMBL/GenBank/DDBJ whole genome shotgun (WGS) entry which is preliminary data.</text>
</comment>
<feature type="chain" id="PRO_5040108819" description="Peptidase A1 domain-containing protein" evidence="1">
    <location>
        <begin position="18"/>
        <end position="158"/>
    </location>
</feature>
<dbReference type="OrthoDB" id="1927375at2759"/>
<dbReference type="EMBL" id="JAMYWD010000001">
    <property type="protein sequence ID" value="KAJ4980976.1"/>
    <property type="molecule type" value="Genomic_DNA"/>
</dbReference>
<evidence type="ECO:0000313" key="3">
    <source>
        <dbReference type="Proteomes" id="UP001141806"/>
    </source>
</evidence>
<organism evidence="2 3">
    <name type="scientific">Protea cynaroides</name>
    <dbReference type="NCBI Taxonomy" id="273540"/>
    <lineage>
        <taxon>Eukaryota</taxon>
        <taxon>Viridiplantae</taxon>
        <taxon>Streptophyta</taxon>
        <taxon>Embryophyta</taxon>
        <taxon>Tracheophyta</taxon>
        <taxon>Spermatophyta</taxon>
        <taxon>Magnoliopsida</taxon>
        <taxon>Proteales</taxon>
        <taxon>Proteaceae</taxon>
        <taxon>Protea</taxon>
    </lineage>
</organism>
<evidence type="ECO:0000313" key="2">
    <source>
        <dbReference type="EMBL" id="KAJ4980976.1"/>
    </source>
</evidence>
<accession>A0A9Q0L339</accession>
<keyword evidence="1" id="KW-0732">Signal</keyword>
<evidence type="ECO:0000256" key="1">
    <source>
        <dbReference type="SAM" id="SignalP"/>
    </source>
</evidence>
<dbReference type="SUPFAM" id="SSF50630">
    <property type="entry name" value="Acid proteases"/>
    <property type="match status" value="1"/>
</dbReference>
<dbReference type="InterPro" id="IPR021109">
    <property type="entry name" value="Peptidase_aspartic_dom_sf"/>
</dbReference>
<dbReference type="AlphaFoldDB" id="A0A9Q0L339"/>
<feature type="signal peptide" evidence="1">
    <location>
        <begin position="1"/>
        <end position="17"/>
    </location>
</feature>
<evidence type="ECO:0008006" key="4">
    <source>
        <dbReference type="Google" id="ProtNLM"/>
    </source>
</evidence>
<reference evidence="2" key="1">
    <citation type="journal article" date="2023" name="Plant J.">
        <title>The genome of the king protea, Protea cynaroides.</title>
        <authorList>
            <person name="Chang J."/>
            <person name="Duong T.A."/>
            <person name="Schoeman C."/>
            <person name="Ma X."/>
            <person name="Roodt D."/>
            <person name="Barker N."/>
            <person name="Li Z."/>
            <person name="Van de Peer Y."/>
            <person name="Mizrachi E."/>
        </authorList>
    </citation>
    <scope>NUCLEOTIDE SEQUENCE</scope>
    <source>
        <tissue evidence="2">Young leaves</tissue>
    </source>
</reference>
<dbReference type="Proteomes" id="UP001141806">
    <property type="component" value="Unassembled WGS sequence"/>
</dbReference>
<protein>
    <recommendedName>
        <fullName evidence="4">Peptidase A1 domain-containing protein</fullName>
    </recommendedName>
</protein>
<name>A0A9Q0L339_9MAGN</name>
<dbReference type="Gene3D" id="2.40.70.10">
    <property type="entry name" value="Acid Proteases"/>
    <property type="match status" value="1"/>
</dbReference>
<gene>
    <name evidence="2" type="ORF">NE237_031813</name>
</gene>
<proteinExistence type="predicted"/>
<sequence>MELSLWIVFATLPVAVARPELELHGMDQGLICECKRSRSFFSIPLFSLDFNFCNLLIIEASSLPTALLIPIIKDHSTLLYTTIFDQRSPLQPTKLVVDLGASFSWVPYEKNYHSSITYKSIFCNFSLSTTLKSFPCSNCYELPCPGCANNSCALFSYD</sequence>